<evidence type="ECO:0000313" key="2">
    <source>
        <dbReference type="Proteomes" id="UP001153069"/>
    </source>
</evidence>
<sequence length="325" mass="37182">MSDLAPFVAAALRDKVVSDLQAENERLQEQLNAYRRIQIVTGSHGHFEVDEEDSDDEDAKPLVVHAQGQLEEGSILSSNRNLFELKLEGKQPCPLPELRNARIMVGGYHKTHITPDDFMAYLYENDEYDSDNSKFVSLWGSQCWVMLVIHGWPREHWSEVLQAAEDDIMDQHAILPILLRGLPRRFPHATVQFLEISLLSRMNHGAIDNLPSGMLSRMRSELDKQLSRKKFTGYIRQQYRKLGNQEDPERFYQHCLEIAKVLVRKCKIDCATDQTKPTIRKLVIIHNNTCRTSTTGSFNFFEMADQLIAVGVSKSKVIKSIAARC</sequence>
<reference evidence="1" key="1">
    <citation type="submission" date="2020-06" db="EMBL/GenBank/DDBJ databases">
        <authorList>
            <consortium name="Plant Systems Biology data submission"/>
        </authorList>
    </citation>
    <scope>NUCLEOTIDE SEQUENCE</scope>
    <source>
        <strain evidence="1">D6</strain>
    </source>
</reference>
<proteinExistence type="predicted"/>
<dbReference type="AlphaFoldDB" id="A0A9N8HG25"/>
<protein>
    <submittedName>
        <fullName evidence="1">Uncharacterized protein</fullName>
    </submittedName>
</protein>
<organism evidence="1 2">
    <name type="scientific">Seminavis robusta</name>
    <dbReference type="NCBI Taxonomy" id="568900"/>
    <lineage>
        <taxon>Eukaryota</taxon>
        <taxon>Sar</taxon>
        <taxon>Stramenopiles</taxon>
        <taxon>Ochrophyta</taxon>
        <taxon>Bacillariophyta</taxon>
        <taxon>Bacillariophyceae</taxon>
        <taxon>Bacillariophycidae</taxon>
        <taxon>Naviculales</taxon>
        <taxon>Naviculaceae</taxon>
        <taxon>Seminavis</taxon>
    </lineage>
</organism>
<keyword evidence="2" id="KW-1185">Reference proteome</keyword>
<accession>A0A9N8HG25</accession>
<comment type="caution">
    <text evidence="1">The sequence shown here is derived from an EMBL/GenBank/DDBJ whole genome shotgun (WGS) entry which is preliminary data.</text>
</comment>
<gene>
    <name evidence="1" type="ORF">SEMRO_553_G165350.1</name>
</gene>
<evidence type="ECO:0000313" key="1">
    <source>
        <dbReference type="EMBL" id="CAB9512756.1"/>
    </source>
</evidence>
<dbReference type="EMBL" id="CAICTM010000552">
    <property type="protein sequence ID" value="CAB9512756.1"/>
    <property type="molecule type" value="Genomic_DNA"/>
</dbReference>
<dbReference type="Proteomes" id="UP001153069">
    <property type="component" value="Unassembled WGS sequence"/>
</dbReference>
<name>A0A9N8HG25_9STRA</name>